<reference evidence="2 3" key="1">
    <citation type="submission" date="2008-04" db="EMBL/GenBank/DDBJ databases">
        <title>Draft genome sequence of Bacteroides coprocola (DSM 17136).</title>
        <authorList>
            <person name="Sudarsanam P."/>
            <person name="Ley R."/>
            <person name="Guruge J."/>
            <person name="Turnbaugh P.J."/>
            <person name="Mahowald M."/>
            <person name="Liep D."/>
            <person name="Gordon J."/>
        </authorList>
    </citation>
    <scope>NUCLEOTIDE SEQUENCE [LARGE SCALE GENOMIC DNA]</scope>
    <source>
        <strain evidence="2 3">DSM 17136</strain>
    </source>
</reference>
<reference evidence="2 3" key="2">
    <citation type="submission" date="2008-04" db="EMBL/GenBank/DDBJ databases">
        <authorList>
            <person name="Fulton L."/>
            <person name="Clifton S."/>
            <person name="Fulton B."/>
            <person name="Xu J."/>
            <person name="Minx P."/>
            <person name="Pepin K.H."/>
            <person name="Johnson M."/>
            <person name="Thiruvilangam P."/>
            <person name="Bhonagiri V."/>
            <person name="Nash W.E."/>
            <person name="Mardis E.R."/>
            <person name="Wilson R.K."/>
        </authorList>
    </citation>
    <scope>NUCLEOTIDE SEQUENCE [LARGE SCALE GENOMIC DNA]</scope>
    <source>
        <strain evidence="2 3">DSM 17136</strain>
    </source>
</reference>
<evidence type="ECO:0000313" key="2">
    <source>
        <dbReference type="EMBL" id="EDU98730.1"/>
    </source>
</evidence>
<dbReference type="HOGENOM" id="CLU_2244492_0_0_10"/>
<name>B3JQM4_9BACT</name>
<accession>B3JQM4</accession>
<evidence type="ECO:0000313" key="3">
    <source>
        <dbReference type="Proteomes" id="UP000003146"/>
    </source>
</evidence>
<feature type="domain" description="Outer membrane protein beta-barrel" evidence="1">
    <location>
        <begin position="4"/>
        <end position="83"/>
    </location>
</feature>
<organism evidence="2 3">
    <name type="scientific">Phocaeicola coprocola DSM 17136</name>
    <dbReference type="NCBI Taxonomy" id="470145"/>
    <lineage>
        <taxon>Bacteria</taxon>
        <taxon>Pseudomonadati</taxon>
        <taxon>Bacteroidota</taxon>
        <taxon>Bacteroidia</taxon>
        <taxon>Bacteroidales</taxon>
        <taxon>Bacteroidaceae</taxon>
        <taxon>Phocaeicola</taxon>
    </lineage>
</organism>
<sequence length="104" mass="11334">MDGSLKSYNLVIPVNIGGRVNLSDNVALFGQVGPYASFALKKAELQILGYGTIEGEKFDWGLNGKVGVEFSQFQVFGGYELGMKEVWPGDAKNRSIVFGVGYMF</sequence>
<dbReference type="AlphaFoldDB" id="B3JQM4"/>
<dbReference type="Proteomes" id="UP000003146">
    <property type="component" value="Unassembled WGS sequence"/>
</dbReference>
<protein>
    <recommendedName>
        <fullName evidence="1">Outer membrane protein beta-barrel domain-containing protein</fullName>
    </recommendedName>
</protein>
<proteinExistence type="predicted"/>
<evidence type="ECO:0000259" key="1">
    <source>
        <dbReference type="Pfam" id="PF13568"/>
    </source>
</evidence>
<dbReference type="InterPro" id="IPR025665">
    <property type="entry name" value="Beta-barrel_OMP_2"/>
</dbReference>
<dbReference type="EMBL" id="ABIY02000130">
    <property type="protein sequence ID" value="EDU98730.1"/>
    <property type="molecule type" value="Genomic_DNA"/>
</dbReference>
<dbReference type="STRING" id="470145.BACCOP_04260"/>
<comment type="caution">
    <text evidence="2">The sequence shown here is derived from an EMBL/GenBank/DDBJ whole genome shotgun (WGS) entry which is preliminary data.</text>
</comment>
<gene>
    <name evidence="2" type="ORF">BACCOP_04260</name>
</gene>
<dbReference type="Pfam" id="PF13568">
    <property type="entry name" value="OMP_b-brl_2"/>
    <property type="match status" value="1"/>
</dbReference>